<evidence type="ECO:0000256" key="11">
    <source>
        <dbReference type="HAMAP-Rule" id="MF_01635"/>
    </source>
</evidence>
<comment type="subcellular location">
    <subcellularLocation>
        <location evidence="11">Cell inner membrane</location>
        <topology evidence="11">Multi-pass membrane protein</topology>
    </subcellularLocation>
    <subcellularLocation>
        <location evidence="2">Membrane</location>
        <topology evidence="2">Multi-pass membrane protein</topology>
    </subcellularLocation>
</comment>
<comment type="catalytic activity">
    <reaction evidence="11">
        <text>all-trans-octaprenyl diphosphate + 4-hydroxybenzoate = 4-hydroxy-3-(all-trans-octaprenyl)benzoate + diphosphate</text>
        <dbReference type="Rhea" id="RHEA:27782"/>
        <dbReference type="ChEBI" id="CHEBI:1617"/>
        <dbReference type="ChEBI" id="CHEBI:17879"/>
        <dbReference type="ChEBI" id="CHEBI:33019"/>
        <dbReference type="ChEBI" id="CHEBI:57711"/>
        <dbReference type="EC" id="2.5.1.39"/>
    </reaction>
</comment>
<dbReference type="PROSITE" id="PS00943">
    <property type="entry name" value="UBIA"/>
    <property type="match status" value="1"/>
</dbReference>
<keyword evidence="4 11" id="KW-1003">Cell membrane</keyword>
<keyword evidence="15" id="KW-1185">Reference proteome</keyword>
<reference evidence="14 15" key="1">
    <citation type="journal article" date="2016" name="Int. J. Syst. Evol. Microbiol.">
        <title>Pyruvatibacter mobilis gen. nov., sp. nov., a marine bacterium from the culture broth of Picochlorum sp. 122.</title>
        <authorList>
            <person name="Wang G."/>
            <person name="Tang M."/>
            <person name="Wu H."/>
            <person name="Dai S."/>
            <person name="Li T."/>
            <person name="Chen C."/>
            <person name="He H."/>
            <person name="Fan J."/>
            <person name="Xiang W."/>
            <person name="Li X."/>
        </authorList>
    </citation>
    <scope>NUCLEOTIDE SEQUENCE [LARGE SCALE GENOMIC DNA]</scope>
    <source>
        <strain evidence="14 15">GYP-11</strain>
    </source>
</reference>
<dbReference type="GO" id="GO:0008412">
    <property type="term" value="F:4-hydroxybenzoate polyprenyltransferase activity"/>
    <property type="evidence" value="ECO:0007669"/>
    <property type="project" value="UniProtKB-UniRule"/>
</dbReference>
<keyword evidence="7 11" id="KW-0831">Ubiquinone biosynthesis</keyword>
<feature type="transmembrane region" description="Helical" evidence="11">
    <location>
        <begin position="166"/>
        <end position="185"/>
    </location>
</feature>
<dbReference type="AlphaFoldDB" id="A0A845QDG6"/>
<organism evidence="14 15">
    <name type="scientific">Pyruvatibacter mobilis</name>
    <dbReference type="NCBI Taxonomy" id="1712261"/>
    <lineage>
        <taxon>Bacteria</taxon>
        <taxon>Pseudomonadati</taxon>
        <taxon>Pseudomonadota</taxon>
        <taxon>Alphaproteobacteria</taxon>
        <taxon>Hyphomicrobiales</taxon>
        <taxon>Parvibaculaceae</taxon>
        <taxon>Pyruvatibacter</taxon>
    </lineage>
</organism>
<feature type="transmembrane region" description="Helical" evidence="11">
    <location>
        <begin position="66"/>
        <end position="83"/>
    </location>
</feature>
<proteinExistence type="inferred from homology"/>
<evidence type="ECO:0000313" key="14">
    <source>
        <dbReference type="EMBL" id="NBG96266.1"/>
    </source>
</evidence>
<dbReference type="HAMAP" id="MF_01635">
    <property type="entry name" value="UbiA"/>
    <property type="match status" value="1"/>
</dbReference>
<feature type="region of interest" description="Disordered" evidence="13">
    <location>
        <begin position="1"/>
        <end position="36"/>
    </location>
</feature>
<comment type="pathway">
    <text evidence="11">Cofactor biosynthesis; ubiquinone biosynthesis.</text>
</comment>
<evidence type="ECO:0000256" key="8">
    <source>
        <dbReference type="ARBA" id="ARBA00022692"/>
    </source>
</evidence>
<comment type="function">
    <text evidence="11">Catalyzes the prenylation of para-hydroxybenzoate (PHB) with an all-trans polyprenyl group. Mediates the second step in the final reaction sequence of ubiquinone-8 (UQ-8) biosynthesis, which is the condensation of the polyisoprenoid side chain with PHB, generating the first membrane-bound Q intermediate 3-octaprenyl-4-hydroxybenzoate.</text>
</comment>
<evidence type="ECO:0000256" key="4">
    <source>
        <dbReference type="ARBA" id="ARBA00022475"/>
    </source>
</evidence>
<dbReference type="Gene3D" id="1.10.357.140">
    <property type="entry name" value="UbiA prenyltransferase"/>
    <property type="match status" value="1"/>
</dbReference>
<keyword evidence="6 11" id="KW-0808">Transferase</keyword>
<dbReference type="PANTHER" id="PTHR11048:SF28">
    <property type="entry name" value="4-HYDROXYBENZOATE POLYPRENYLTRANSFERASE, MITOCHONDRIAL"/>
    <property type="match status" value="1"/>
</dbReference>
<keyword evidence="10 11" id="KW-0472">Membrane</keyword>
<comment type="cofactor">
    <cofactor evidence="1 11">
        <name>Mg(2+)</name>
        <dbReference type="ChEBI" id="CHEBI:18420"/>
    </cofactor>
</comment>
<dbReference type="EMBL" id="WXYQ01000007">
    <property type="protein sequence ID" value="NBG96266.1"/>
    <property type="molecule type" value="Genomic_DNA"/>
</dbReference>
<evidence type="ECO:0000256" key="7">
    <source>
        <dbReference type="ARBA" id="ARBA00022688"/>
    </source>
</evidence>
<dbReference type="FunFam" id="1.20.120.1780:FF:000001">
    <property type="entry name" value="4-hydroxybenzoate octaprenyltransferase"/>
    <property type="match status" value="1"/>
</dbReference>
<comment type="caution">
    <text evidence="14">The sequence shown here is derived from an EMBL/GenBank/DDBJ whole genome shotgun (WGS) entry which is preliminary data.</text>
</comment>
<sequence length="342" mass="37088">MMSPSITGRMNMPQEPDPDLSSGDGKDMPPAGDQQVADAAPDNWVDLYAPRAIRPYLRLMRADRPVGTWLLFWPCAWSITLAAPQTGQYVLHLPILYLLVLFLTGAFVMRGAGCVWNDITDREFDARVARTASRPIPSGQVSVTAALVFLASLLAIGFLVLIQLTWAAIGLGVGSLALVAIYPFAKRFTWWPQIFLGLAINWGALMGWAAVTGALSWAALCLYLAGIAWTLGYDTIYAHQDKEDDALIGVKSTALRLGGHTKAWLWGFYGATLLFLALAGIFAGIGWVYFAGLLISAFHLMRQVRDTNLDTPDECLAAFKSNRDFGAIIFAALLAGTLGSSV</sequence>
<dbReference type="InterPro" id="IPR000537">
    <property type="entry name" value="UbiA_prenyltransferase"/>
</dbReference>
<accession>A0A845QDG6</accession>
<dbReference type="CDD" id="cd13959">
    <property type="entry name" value="PT_UbiA_COQ2"/>
    <property type="match status" value="1"/>
</dbReference>
<keyword evidence="11" id="KW-0460">Magnesium</keyword>
<keyword evidence="5 11" id="KW-0997">Cell inner membrane</keyword>
<dbReference type="InterPro" id="IPR039653">
    <property type="entry name" value="Prenyltransferase"/>
</dbReference>
<dbReference type="InterPro" id="IPR044878">
    <property type="entry name" value="UbiA_sf"/>
</dbReference>
<comment type="similarity">
    <text evidence="3 11">Belongs to the UbiA prenyltransferase family.</text>
</comment>
<dbReference type="Gene3D" id="1.20.120.1780">
    <property type="entry name" value="UbiA prenyltransferase"/>
    <property type="match status" value="1"/>
</dbReference>
<dbReference type="NCBIfam" id="TIGR01474">
    <property type="entry name" value="ubiA_proteo"/>
    <property type="match status" value="1"/>
</dbReference>
<dbReference type="OrthoDB" id="9782418at2"/>
<dbReference type="UniPathway" id="UPA00232"/>
<dbReference type="GO" id="GO:0006744">
    <property type="term" value="P:ubiquinone biosynthetic process"/>
    <property type="evidence" value="ECO:0007669"/>
    <property type="project" value="UniProtKB-UniRule"/>
</dbReference>
<feature type="transmembrane region" description="Helical" evidence="11">
    <location>
        <begin position="95"/>
        <end position="119"/>
    </location>
</feature>
<feature type="transmembrane region" description="Helical" evidence="11">
    <location>
        <begin position="140"/>
        <end position="160"/>
    </location>
</feature>
<evidence type="ECO:0000256" key="6">
    <source>
        <dbReference type="ARBA" id="ARBA00022679"/>
    </source>
</evidence>
<evidence type="ECO:0000256" key="2">
    <source>
        <dbReference type="ARBA" id="ARBA00004141"/>
    </source>
</evidence>
<keyword evidence="9 11" id="KW-1133">Transmembrane helix</keyword>
<evidence type="ECO:0000256" key="5">
    <source>
        <dbReference type="ARBA" id="ARBA00022519"/>
    </source>
</evidence>
<dbReference type="GO" id="GO:0005886">
    <property type="term" value="C:plasma membrane"/>
    <property type="evidence" value="ECO:0007669"/>
    <property type="project" value="UniProtKB-SubCell"/>
</dbReference>
<gene>
    <name evidence="11" type="primary">ubiA</name>
    <name evidence="14" type="ORF">GTQ45_11030</name>
</gene>
<dbReference type="EC" id="2.5.1.39" evidence="11 12"/>
<dbReference type="InterPro" id="IPR030470">
    <property type="entry name" value="UbiA_prenylTrfase_CS"/>
</dbReference>
<feature type="transmembrane region" description="Helical" evidence="11">
    <location>
        <begin position="266"/>
        <end position="295"/>
    </location>
</feature>
<keyword evidence="8 11" id="KW-0812">Transmembrane</keyword>
<evidence type="ECO:0000313" key="15">
    <source>
        <dbReference type="Proteomes" id="UP000470384"/>
    </source>
</evidence>
<evidence type="ECO:0000256" key="3">
    <source>
        <dbReference type="ARBA" id="ARBA00005985"/>
    </source>
</evidence>
<feature type="transmembrane region" description="Helical" evidence="11">
    <location>
        <begin position="205"/>
        <end position="229"/>
    </location>
</feature>
<protein>
    <recommendedName>
        <fullName evidence="11 12">4-hydroxybenzoate octaprenyltransferase</fullName>
        <ecNumber evidence="11 12">2.5.1.39</ecNumber>
    </recommendedName>
    <alternativeName>
        <fullName evidence="11">4-HB polyprenyltransferase</fullName>
    </alternativeName>
</protein>
<evidence type="ECO:0000256" key="9">
    <source>
        <dbReference type="ARBA" id="ARBA00022989"/>
    </source>
</evidence>
<dbReference type="FunFam" id="1.10.357.140:FF:000003">
    <property type="entry name" value="4-hydroxybenzoate polyprenyltransferase, mitochondrial"/>
    <property type="match status" value="1"/>
</dbReference>
<evidence type="ECO:0000256" key="10">
    <source>
        <dbReference type="ARBA" id="ARBA00023136"/>
    </source>
</evidence>
<dbReference type="PANTHER" id="PTHR11048">
    <property type="entry name" value="PRENYLTRANSFERASES"/>
    <property type="match status" value="1"/>
</dbReference>
<evidence type="ECO:0000256" key="12">
    <source>
        <dbReference type="NCBIfam" id="TIGR01474"/>
    </source>
</evidence>
<dbReference type="Pfam" id="PF01040">
    <property type="entry name" value="UbiA"/>
    <property type="match status" value="1"/>
</dbReference>
<evidence type="ECO:0000256" key="1">
    <source>
        <dbReference type="ARBA" id="ARBA00001946"/>
    </source>
</evidence>
<name>A0A845QDG6_9HYPH</name>
<dbReference type="InterPro" id="IPR006370">
    <property type="entry name" value="HB_polyprenyltransferase-like"/>
</dbReference>
<dbReference type="Proteomes" id="UP000470384">
    <property type="component" value="Unassembled WGS sequence"/>
</dbReference>
<evidence type="ECO:0000256" key="13">
    <source>
        <dbReference type="SAM" id="MobiDB-lite"/>
    </source>
</evidence>